<dbReference type="PROSITE" id="PS51379">
    <property type="entry name" value="4FE4S_FER_2"/>
    <property type="match status" value="3"/>
</dbReference>
<feature type="domain" description="4Fe-4S ferredoxin-type" evidence="12">
    <location>
        <begin position="237"/>
        <end position="266"/>
    </location>
</feature>
<feature type="binding site" evidence="10">
    <location>
        <position position="51"/>
    </location>
    <ligand>
        <name>[4Fe-4S] cluster</name>
        <dbReference type="ChEBI" id="CHEBI:49883"/>
        <label>1</label>
    </ligand>
</feature>
<reference evidence="14" key="1">
    <citation type="submission" date="2020-08" db="EMBL/GenBank/DDBJ databases">
        <title>Genome public.</title>
        <authorList>
            <person name="Liu C."/>
            <person name="Sun Q."/>
        </authorList>
    </citation>
    <scope>NUCLEOTIDE SEQUENCE</scope>
    <source>
        <strain evidence="14">NSJ-12</strain>
    </source>
</reference>
<keyword evidence="11" id="KW-0812">Transmembrane</keyword>
<dbReference type="PROSITE" id="PS51656">
    <property type="entry name" value="4FE4S"/>
    <property type="match status" value="1"/>
</dbReference>
<dbReference type="InterPro" id="IPR017896">
    <property type="entry name" value="4Fe4S_Fe-S-bd"/>
</dbReference>
<evidence type="ECO:0000256" key="3">
    <source>
        <dbReference type="ARBA" id="ARBA00022723"/>
    </source>
</evidence>
<feature type="binding site" evidence="10">
    <location>
        <position position="59"/>
    </location>
    <ligand>
        <name>[4Fe-4S] cluster</name>
        <dbReference type="ChEBI" id="CHEBI:49883"/>
        <label>1</label>
    </ligand>
</feature>
<keyword evidence="6 10" id="KW-0249">Electron transport</keyword>
<dbReference type="Gene3D" id="1.10.15.40">
    <property type="entry name" value="Electron transport complex subunit B, putative Fe-S cluster"/>
    <property type="match status" value="1"/>
</dbReference>
<keyword evidence="4 10" id="KW-0677">Repeat</keyword>
<dbReference type="InterPro" id="IPR007202">
    <property type="entry name" value="4Fe-4S_dom"/>
</dbReference>
<evidence type="ECO:0000256" key="2">
    <source>
        <dbReference type="ARBA" id="ARBA00022485"/>
    </source>
</evidence>
<dbReference type="Pfam" id="PF12838">
    <property type="entry name" value="Fer4_7"/>
    <property type="match status" value="1"/>
</dbReference>
<feature type="region of interest" description="Hydrophobic" evidence="10">
    <location>
        <begin position="1"/>
        <end position="28"/>
    </location>
</feature>
<dbReference type="AlphaFoldDB" id="A0A926EI07"/>
<evidence type="ECO:0000256" key="10">
    <source>
        <dbReference type="HAMAP-Rule" id="MF_00463"/>
    </source>
</evidence>
<sequence>MDLTAVINPILAIGGMGLVFGVGLGIASKKFAVPVDEKVEGIRENLPGANCGGCGFAGCDAFAKAVASGEAKANGCPVSSKLQKEAIAKIMGEEVVECSKQVAIVRCQGNHDLAREKYEYEGILTCEDAHLVGGGAKACTYGCLGYGSCQKACPFDAIAIENGLAVIHEDKCKACSACVVACPRQLIYIGDAGTKYQVMCKSYDKGKIVKGNCQVGCIGCGLCVKQCELGAITLENGLATIDPSKCTECGKCIGKCPTHALTLYHEED</sequence>
<dbReference type="Pfam" id="PF04060">
    <property type="entry name" value="FeS"/>
    <property type="match status" value="1"/>
</dbReference>
<dbReference type="GO" id="GO:0009055">
    <property type="term" value="F:electron transfer activity"/>
    <property type="evidence" value="ECO:0007669"/>
    <property type="project" value="InterPro"/>
</dbReference>
<evidence type="ECO:0000313" key="14">
    <source>
        <dbReference type="EMBL" id="MBC8579355.1"/>
    </source>
</evidence>
<feature type="binding site" evidence="10">
    <location>
        <position position="182"/>
    </location>
    <ligand>
        <name>[4Fe-4S] cluster</name>
        <dbReference type="ChEBI" id="CHEBI:49883"/>
        <label>2</label>
    </ligand>
</feature>
<keyword evidence="15" id="KW-1185">Reference proteome</keyword>
<comment type="caution">
    <text evidence="10">Lacks conserved residue(s) required for the propagation of feature annotation.</text>
</comment>
<evidence type="ECO:0000256" key="11">
    <source>
        <dbReference type="SAM" id="Phobius"/>
    </source>
</evidence>
<evidence type="ECO:0000256" key="5">
    <source>
        <dbReference type="ARBA" id="ARBA00022967"/>
    </source>
</evidence>
<keyword evidence="7 10" id="KW-0408">Iron</keyword>
<dbReference type="PROSITE" id="PS00198">
    <property type="entry name" value="4FE4S_FER_1"/>
    <property type="match status" value="2"/>
</dbReference>
<comment type="similarity">
    <text evidence="10">Belongs to the 4Fe4S bacterial-type ferredoxin family. RnfB subfamily.</text>
</comment>
<evidence type="ECO:0000256" key="9">
    <source>
        <dbReference type="ARBA" id="ARBA00023136"/>
    </source>
</evidence>
<dbReference type="SUPFAM" id="SSF54862">
    <property type="entry name" value="4Fe-4S ferredoxins"/>
    <property type="match status" value="1"/>
</dbReference>
<evidence type="ECO:0000256" key="4">
    <source>
        <dbReference type="ARBA" id="ARBA00022737"/>
    </source>
</evidence>
<evidence type="ECO:0000259" key="12">
    <source>
        <dbReference type="PROSITE" id="PS51379"/>
    </source>
</evidence>
<evidence type="ECO:0000256" key="6">
    <source>
        <dbReference type="ARBA" id="ARBA00022982"/>
    </source>
</evidence>
<organism evidence="14 15">
    <name type="scientific">Zhenhengia yiwuensis</name>
    <dbReference type="NCBI Taxonomy" id="2763666"/>
    <lineage>
        <taxon>Bacteria</taxon>
        <taxon>Bacillati</taxon>
        <taxon>Bacillota</taxon>
        <taxon>Clostridia</taxon>
        <taxon>Lachnospirales</taxon>
        <taxon>Lachnospiraceae</taxon>
        <taxon>Zhenhengia</taxon>
    </lineage>
</organism>
<feature type="domain" description="4Fe-4S ferredoxin-type" evidence="12">
    <location>
        <begin position="206"/>
        <end position="236"/>
    </location>
</feature>
<feature type="binding site" evidence="10">
    <location>
        <position position="178"/>
    </location>
    <ligand>
        <name>[4Fe-4S] cluster</name>
        <dbReference type="ChEBI" id="CHEBI:49883"/>
        <label>3</label>
    </ligand>
</feature>
<dbReference type="GO" id="GO:0051539">
    <property type="term" value="F:4 iron, 4 sulfur cluster binding"/>
    <property type="evidence" value="ECO:0007669"/>
    <property type="project" value="UniProtKB-UniRule"/>
</dbReference>
<keyword evidence="2 10" id="KW-0004">4Fe-4S</keyword>
<evidence type="ECO:0000313" key="15">
    <source>
        <dbReference type="Proteomes" id="UP000655830"/>
    </source>
</evidence>
<dbReference type="InterPro" id="IPR050395">
    <property type="entry name" value="4Fe4S_Ferredoxin_RnfB"/>
</dbReference>
<feature type="binding site" evidence="10">
    <location>
        <position position="172"/>
    </location>
    <ligand>
        <name>[4Fe-4S] cluster</name>
        <dbReference type="ChEBI" id="CHEBI:49883"/>
        <label>3</label>
    </ligand>
</feature>
<dbReference type="InterPro" id="IPR017900">
    <property type="entry name" value="4Fe4S_Fe_S_CS"/>
</dbReference>
<name>A0A926EI07_9FIRM</name>
<protein>
    <recommendedName>
        <fullName evidence="10">Ion-translocating oxidoreductase complex subunit B</fullName>
        <ecNumber evidence="10">7.-.-.-</ecNumber>
    </recommendedName>
    <alternativeName>
        <fullName evidence="10">Rnf electron transport complex subunit B</fullName>
    </alternativeName>
</protein>
<dbReference type="EMBL" id="JACRSY010000009">
    <property type="protein sequence ID" value="MBC8579355.1"/>
    <property type="molecule type" value="Genomic_DNA"/>
</dbReference>
<feature type="transmembrane region" description="Helical" evidence="11">
    <location>
        <begin position="6"/>
        <end position="27"/>
    </location>
</feature>
<keyword evidence="3 10" id="KW-0479">Metal-binding</keyword>
<feature type="binding site" evidence="10">
    <location>
        <position position="149"/>
    </location>
    <ligand>
        <name>[4Fe-4S] cluster</name>
        <dbReference type="ChEBI" id="CHEBI:49883"/>
        <label>2</label>
    </ligand>
</feature>
<feature type="domain" description="4Fe-4S ferredoxin-type" evidence="12">
    <location>
        <begin position="163"/>
        <end position="192"/>
    </location>
</feature>
<gene>
    <name evidence="10" type="primary">rnfB</name>
    <name evidence="14" type="ORF">H8718_07425</name>
</gene>
<comment type="function">
    <text evidence="10">Part of a membrane-bound complex that couples electron transfer with translocation of ions across the membrane.</text>
</comment>
<dbReference type="GO" id="GO:0022900">
    <property type="term" value="P:electron transport chain"/>
    <property type="evidence" value="ECO:0007669"/>
    <property type="project" value="UniProtKB-UniRule"/>
</dbReference>
<dbReference type="CDD" id="cd10549">
    <property type="entry name" value="MtMvhB_like"/>
    <property type="match status" value="1"/>
</dbReference>
<keyword evidence="9 10" id="KW-0472">Membrane</keyword>
<dbReference type="PANTHER" id="PTHR43560">
    <property type="entry name" value="ION-TRANSLOCATING OXIDOREDUCTASE COMPLEX SUBUNIT B"/>
    <property type="match status" value="1"/>
</dbReference>
<feature type="binding site" evidence="10">
    <location>
        <position position="139"/>
    </location>
    <ligand>
        <name>[4Fe-4S] cluster</name>
        <dbReference type="ChEBI" id="CHEBI:49883"/>
        <label>2</label>
    </ligand>
</feature>
<dbReference type="PANTHER" id="PTHR43560:SF1">
    <property type="entry name" value="ION-TRANSLOCATING OXIDOREDUCTASE COMPLEX SUBUNIT B"/>
    <property type="match status" value="1"/>
</dbReference>
<proteinExistence type="inferred from homology"/>
<evidence type="ECO:0000259" key="13">
    <source>
        <dbReference type="PROSITE" id="PS51656"/>
    </source>
</evidence>
<feature type="binding site" evidence="10">
    <location>
        <position position="54"/>
    </location>
    <ligand>
        <name>[4Fe-4S] cluster</name>
        <dbReference type="ChEBI" id="CHEBI:49883"/>
        <label>1</label>
    </ligand>
</feature>
<dbReference type="EC" id="7.-.-.-" evidence="10"/>
<dbReference type="Pfam" id="PF13237">
    <property type="entry name" value="Fer4_10"/>
    <property type="match status" value="1"/>
</dbReference>
<dbReference type="Gene3D" id="3.30.70.20">
    <property type="match status" value="2"/>
</dbReference>
<comment type="cofactor">
    <cofactor evidence="10">
        <name>[4Fe-4S] cluster</name>
        <dbReference type="ChEBI" id="CHEBI:49883"/>
    </cofactor>
    <text evidence="10">Binds 3 [4Fe-4S] clusters.</text>
</comment>
<dbReference type="GO" id="GO:0046872">
    <property type="term" value="F:metal ion binding"/>
    <property type="evidence" value="ECO:0007669"/>
    <property type="project" value="UniProtKB-KW"/>
</dbReference>
<comment type="caution">
    <text evidence="14">The sequence shown here is derived from an EMBL/GenBank/DDBJ whole genome shotgun (WGS) entry which is preliminary data.</text>
</comment>
<dbReference type="Proteomes" id="UP000655830">
    <property type="component" value="Unassembled WGS sequence"/>
</dbReference>
<keyword evidence="10" id="KW-1003">Cell membrane</keyword>
<dbReference type="RefSeq" id="WP_249332453.1">
    <property type="nucleotide sequence ID" value="NZ_JACRSY010000009.1"/>
</dbReference>
<dbReference type="HAMAP" id="MF_00463">
    <property type="entry name" value="RsxB_RnfB"/>
    <property type="match status" value="1"/>
</dbReference>
<keyword evidence="11" id="KW-1133">Transmembrane helix</keyword>
<feature type="binding site" evidence="10">
    <location>
        <position position="76"/>
    </location>
    <ligand>
        <name>[4Fe-4S] cluster</name>
        <dbReference type="ChEBI" id="CHEBI:49883"/>
        <label>1</label>
    </ligand>
</feature>
<evidence type="ECO:0000256" key="8">
    <source>
        <dbReference type="ARBA" id="ARBA00023014"/>
    </source>
</evidence>
<feature type="binding site" evidence="10">
    <location>
        <position position="153"/>
    </location>
    <ligand>
        <name>[4Fe-4S] cluster</name>
        <dbReference type="ChEBI" id="CHEBI:49883"/>
        <label>3</label>
    </ligand>
</feature>
<comment type="subcellular location">
    <subcellularLocation>
        <location evidence="10">Cell membrane</location>
    </subcellularLocation>
</comment>
<evidence type="ECO:0000256" key="1">
    <source>
        <dbReference type="ARBA" id="ARBA00022448"/>
    </source>
</evidence>
<keyword evidence="8 10" id="KW-0411">Iron-sulfur</keyword>
<keyword evidence="1 10" id="KW-0813">Transport</keyword>
<feature type="domain" description="4Fe-4S" evidence="13">
    <location>
        <begin position="34"/>
        <end position="93"/>
    </location>
</feature>
<keyword evidence="5 10" id="KW-1278">Translocase</keyword>
<feature type="binding site" evidence="10">
    <location>
        <position position="143"/>
    </location>
    <ligand>
        <name>[4Fe-4S] cluster</name>
        <dbReference type="ChEBI" id="CHEBI:49883"/>
        <label>2</label>
    </ligand>
</feature>
<feature type="binding site" evidence="10">
    <location>
        <position position="175"/>
    </location>
    <ligand>
        <name>[4Fe-4S] cluster</name>
        <dbReference type="ChEBI" id="CHEBI:49883"/>
        <label>3</label>
    </ligand>
</feature>
<comment type="subunit">
    <text evidence="10">The complex is composed of six subunits: RnfA, RnfB, RnfC, RnfD, RnfE and RnfG.</text>
</comment>
<accession>A0A926EI07</accession>
<dbReference type="GO" id="GO:0005886">
    <property type="term" value="C:plasma membrane"/>
    <property type="evidence" value="ECO:0007669"/>
    <property type="project" value="UniProtKB-SubCell"/>
</dbReference>
<evidence type="ECO:0000256" key="7">
    <source>
        <dbReference type="ARBA" id="ARBA00023004"/>
    </source>
</evidence>
<dbReference type="InterPro" id="IPR010207">
    <property type="entry name" value="Elect_transpt_cplx_RnfB/RsxB"/>
</dbReference>